<proteinExistence type="predicted"/>
<dbReference type="InterPro" id="IPR005162">
    <property type="entry name" value="Retrotrans_gag_dom"/>
</dbReference>
<organism evidence="2 3">
    <name type="scientific">Gossypium australe</name>
    <dbReference type="NCBI Taxonomy" id="47621"/>
    <lineage>
        <taxon>Eukaryota</taxon>
        <taxon>Viridiplantae</taxon>
        <taxon>Streptophyta</taxon>
        <taxon>Embryophyta</taxon>
        <taxon>Tracheophyta</taxon>
        <taxon>Spermatophyta</taxon>
        <taxon>Magnoliopsida</taxon>
        <taxon>eudicotyledons</taxon>
        <taxon>Gunneridae</taxon>
        <taxon>Pentapetalae</taxon>
        <taxon>rosids</taxon>
        <taxon>malvids</taxon>
        <taxon>Malvales</taxon>
        <taxon>Malvaceae</taxon>
        <taxon>Malvoideae</taxon>
        <taxon>Gossypium</taxon>
    </lineage>
</organism>
<reference evidence="3" key="1">
    <citation type="journal article" date="2019" name="Plant Biotechnol. J.">
        <title>Genome sequencing of the Australian wild diploid species Gossypium australe highlights disease resistance and delayed gland morphogenesis.</title>
        <authorList>
            <person name="Cai Y."/>
            <person name="Cai X."/>
            <person name="Wang Q."/>
            <person name="Wang P."/>
            <person name="Zhang Y."/>
            <person name="Cai C."/>
            <person name="Xu Y."/>
            <person name="Wang K."/>
            <person name="Zhou Z."/>
            <person name="Wang C."/>
            <person name="Geng S."/>
            <person name="Li B."/>
            <person name="Dong Q."/>
            <person name="Hou Y."/>
            <person name="Wang H."/>
            <person name="Ai P."/>
            <person name="Liu Z."/>
            <person name="Yi F."/>
            <person name="Sun M."/>
            <person name="An G."/>
            <person name="Cheng J."/>
            <person name="Zhang Y."/>
            <person name="Shi Q."/>
            <person name="Xie Y."/>
            <person name="Shi X."/>
            <person name="Chang Y."/>
            <person name="Huang F."/>
            <person name="Chen Y."/>
            <person name="Hong S."/>
            <person name="Mi L."/>
            <person name="Sun Q."/>
            <person name="Zhang L."/>
            <person name="Zhou B."/>
            <person name="Peng R."/>
            <person name="Zhang X."/>
            <person name="Liu F."/>
        </authorList>
    </citation>
    <scope>NUCLEOTIDE SEQUENCE [LARGE SCALE GENOMIC DNA]</scope>
    <source>
        <strain evidence="3">cv. PA1801</strain>
    </source>
</reference>
<protein>
    <submittedName>
        <fullName evidence="2">Protein FAR1-RELATED SEQUENCE 5-like</fullName>
    </submittedName>
</protein>
<sequence length="88" mass="10321">MMFQILQIVGQFSGIPIEDPHFHPQLFIEVSDSFKLAELNSLPPDFTSTWQELTERFLIKYFPPSKNAKLRNEITIFQQLDDESLYEA</sequence>
<gene>
    <name evidence="2" type="ORF">EPI10_011369</name>
</gene>
<evidence type="ECO:0000259" key="1">
    <source>
        <dbReference type="Pfam" id="PF03732"/>
    </source>
</evidence>
<comment type="caution">
    <text evidence="2">The sequence shown here is derived from an EMBL/GenBank/DDBJ whole genome shotgun (WGS) entry which is preliminary data.</text>
</comment>
<evidence type="ECO:0000313" key="2">
    <source>
        <dbReference type="EMBL" id="KAA3477484.1"/>
    </source>
</evidence>
<dbReference type="AlphaFoldDB" id="A0A5B6W899"/>
<dbReference type="Pfam" id="PF03732">
    <property type="entry name" value="Retrotrans_gag"/>
    <property type="match status" value="1"/>
</dbReference>
<feature type="domain" description="Retrotransposon gag" evidence="1">
    <location>
        <begin position="47"/>
        <end position="87"/>
    </location>
</feature>
<name>A0A5B6W899_9ROSI</name>
<keyword evidence="3" id="KW-1185">Reference proteome</keyword>
<accession>A0A5B6W899</accession>
<dbReference type="OrthoDB" id="691543at2759"/>
<dbReference type="EMBL" id="SMMG02000004">
    <property type="protein sequence ID" value="KAA3477484.1"/>
    <property type="molecule type" value="Genomic_DNA"/>
</dbReference>
<evidence type="ECO:0000313" key="3">
    <source>
        <dbReference type="Proteomes" id="UP000325315"/>
    </source>
</evidence>
<dbReference type="Proteomes" id="UP000325315">
    <property type="component" value="Unassembled WGS sequence"/>
</dbReference>